<organism evidence="1 2">
    <name type="scientific">Mycolicibacterium pulveris</name>
    <name type="common">Mycobacterium pulveris</name>
    <dbReference type="NCBI Taxonomy" id="36813"/>
    <lineage>
        <taxon>Bacteria</taxon>
        <taxon>Bacillati</taxon>
        <taxon>Actinomycetota</taxon>
        <taxon>Actinomycetes</taxon>
        <taxon>Mycobacteriales</taxon>
        <taxon>Mycobacteriaceae</taxon>
        <taxon>Mycolicibacterium</taxon>
    </lineage>
</organism>
<accession>A0A7I7UQS0</accession>
<dbReference type="InterPro" id="IPR038084">
    <property type="entry name" value="PduO/GlcC-like_sf"/>
</dbReference>
<name>A0A7I7UQS0_MYCPV</name>
<dbReference type="InterPro" id="IPR052517">
    <property type="entry name" value="GlcG_carb_metab_protein"/>
</dbReference>
<keyword evidence="2" id="KW-1185">Reference proteome</keyword>
<proteinExistence type="predicted"/>
<dbReference type="AlphaFoldDB" id="A0A7I7UQS0"/>
<gene>
    <name evidence="1" type="ORF">MPUL_43210</name>
</gene>
<evidence type="ECO:0000313" key="1">
    <source>
        <dbReference type="EMBL" id="BBY83163.1"/>
    </source>
</evidence>
<dbReference type="Proteomes" id="UP000467252">
    <property type="component" value="Chromosome"/>
</dbReference>
<dbReference type="PANTHER" id="PTHR34309">
    <property type="entry name" value="SLR1406 PROTEIN"/>
    <property type="match status" value="1"/>
</dbReference>
<dbReference type="RefSeq" id="WP_163903786.1">
    <property type="nucleotide sequence ID" value="NZ_AP022599.1"/>
</dbReference>
<sequence>MDELTLDHAIAVTTKVLEAAEKTSATVAVVVVDATANPVVSVRPPGVAALVESAARRKAAAAAFGAPTDTLAEMFGGDPLLAGVFAGSPDVLVLPGGFPLAGANGICGAVGIAGGHYSADQAIGEDALGDLRATT</sequence>
<dbReference type="Gene3D" id="3.30.450.150">
    <property type="entry name" value="Haem-degrading domain"/>
    <property type="match status" value="1"/>
</dbReference>
<dbReference type="PANTHER" id="PTHR34309:SF1">
    <property type="entry name" value="PROTEIN GLCG"/>
    <property type="match status" value="1"/>
</dbReference>
<dbReference type="InterPro" id="IPR005624">
    <property type="entry name" value="PduO/GlcC-like"/>
</dbReference>
<dbReference type="Pfam" id="PF03928">
    <property type="entry name" value="HbpS-like"/>
    <property type="match status" value="1"/>
</dbReference>
<dbReference type="SUPFAM" id="SSF143744">
    <property type="entry name" value="GlcG-like"/>
    <property type="match status" value="1"/>
</dbReference>
<protein>
    <recommendedName>
        <fullName evidence="3">Heme-binding protein</fullName>
    </recommendedName>
</protein>
<evidence type="ECO:0008006" key="3">
    <source>
        <dbReference type="Google" id="ProtNLM"/>
    </source>
</evidence>
<reference evidence="1 2" key="1">
    <citation type="journal article" date="2019" name="Emerg. Microbes Infect.">
        <title>Comprehensive subspecies identification of 175 nontuberculous mycobacteria species based on 7547 genomic profiles.</title>
        <authorList>
            <person name="Matsumoto Y."/>
            <person name="Kinjo T."/>
            <person name="Motooka D."/>
            <person name="Nabeya D."/>
            <person name="Jung N."/>
            <person name="Uechi K."/>
            <person name="Horii T."/>
            <person name="Iida T."/>
            <person name="Fujita J."/>
            <person name="Nakamura S."/>
        </authorList>
    </citation>
    <scope>NUCLEOTIDE SEQUENCE [LARGE SCALE GENOMIC DNA]</scope>
    <source>
        <strain evidence="1 2">JCM 6370</strain>
    </source>
</reference>
<dbReference type="EMBL" id="AP022599">
    <property type="protein sequence ID" value="BBY83163.1"/>
    <property type="molecule type" value="Genomic_DNA"/>
</dbReference>
<evidence type="ECO:0000313" key="2">
    <source>
        <dbReference type="Proteomes" id="UP000467252"/>
    </source>
</evidence>